<proteinExistence type="predicted"/>
<keyword evidence="1" id="KW-0472">Membrane</keyword>
<evidence type="ECO:0000313" key="2">
    <source>
        <dbReference type="EMBL" id="RNA37799.1"/>
    </source>
</evidence>
<reference evidence="2 3" key="1">
    <citation type="journal article" date="2018" name="Sci. Rep.">
        <title>Genomic signatures of local adaptation to the degree of environmental predictability in rotifers.</title>
        <authorList>
            <person name="Franch-Gras L."/>
            <person name="Hahn C."/>
            <person name="Garcia-Roger E.M."/>
            <person name="Carmona M.J."/>
            <person name="Serra M."/>
            <person name="Gomez A."/>
        </authorList>
    </citation>
    <scope>NUCLEOTIDE SEQUENCE [LARGE SCALE GENOMIC DNA]</scope>
    <source>
        <strain evidence="2">HYR1</strain>
    </source>
</reference>
<comment type="caution">
    <text evidence="2">The sequence shown here is derived from an EMBL/GenBank/DDBJ whole genome shotgun (WGS) entry which is preliminary data.</text>
</comment>
<sequence>MKLIYIETSHYLLNAFIFQLYFHLTSFKQTAFWVIGYILVFILLLIIIVQCFKIINLLLFKNESITKKSKFKYEEKAMDKKKLAFEKIHLRYGNNFLSNTSWVLQYQASVLNNALAPLNLSQSI</sequence>
<evidence type="ECO:0000256" key="1">
    <source>
        <dbReference type="SAM" id="Phobius"/>
    </source>
</evidence>
<name>A0A3M7SPY4_BRAPC</name>
<dbReference type="Proteomes" id="UP000276133">
    <property type="component" value="Unassembled WGS sequence"/>
</dbReference>
<dbReference type="EMBL" id="REGN01000975">
    <property type="protein sequence ID" value="RNA37799.1"/>
    <property type="molecule type" value="Genomic_DNA"/>
</dbReference>
<dbReference type="AlphaFoldDB" id="A0A3M7SPY4"/>
<organism evidence="2 3">
    <name type="scientific">Brachionus plicatilis</name>
    <name type="common">Marine rotifer</name>
    <name type="synonym">Brachionus muelleri</name>
    <dbReference type="NCBI Taxonomy" id="10195"/>
    <lineage>
        <taxon>Eukaryota</taxon>
        <taxon>Metazoa</taxon>
        <taxon>Spiralia</taxon>
        <taxon>Gnathifera</taxon>
        <taxon>Rotifera</taxon>
        <taxon>Eurotatoria</taxon>
        <taxon>Monogononta</taxon>
        <taxon>Pseudotrocha</taxon>
        <taxon>Ploima</taxon>
        <taxon>Brachionidae</taxon>
        <taxon>Brachionus</taxon>
    </lineage>
</organism>
<feature type="transmembrane region" description="Helical" evidence="1">
    <location>
        <begin position="31"/>
        <end position="60"/>
    </location>
</feature>
<gene>
    <name evidence="2" type="ORF">BpHYR1_026197</name>
</gene>
<protein>
    <submittedName>
        <fullName evidence="2">Uncharacterized protein</fullName>
    </submittedName>
</protein>
<keyword evidence="3" id="KW-1185">Reference proteome</keyword>
<accession>A0A3M7SPY4</accession>
<evidence type="ECO:0000313" key="3">
    <source>
        <dbReference type="Proteomes" id="UP000276133"/>
    </source>
</evidence>
<keyword evidence="1" id="KW-0812">Transmembrane</keyword>
<keyword evidence="1" id="KW-1133">Transmembrane helix</keyword>